<dbReference type="Proteomes" id="UP000325577">
    <property type="component" value="Linkage Group LG6"/>
</dbReference>
<dbReference type="InterPro" id="IPR011990">
    <property type="entry name" value="TPR-like_helical_dom_sf"/>
</dbReference>
<dbReference type="OrthoDB" id="185373at2759"/>
<dbReference type="PROSITE" id="PS51375">
    <property type="entry name" value="PPR"/>
    <property type="match status" value="7"/>
</dbReference>
<organism evidence="3 4">
    <name type="scientific">Nyssa sinensis</name>
    <dbReference type="NCBI Taxonomy" id="561372"/>
    <lineage>
        <taxon>Eukaryota</taxon>
        <taxon>Viridiplantae</taxon>
        <taxon>Streptophyta</taxon>
        <taxon>Embryophyta</taxon>
        <taxon>Tracheophyta</taxon>
        <taxon>Spermatophyta</taxon>
        <taxon>Magnoliopsida</taxon>
        <taxon>eudicotyledons</taxon>
        <taxon>Gunneridae</taxon>
        <taxon>Pentapetalae</taxon>
        <taxon>asterids</taxon>
        <taxon>Cornales</taxon>
        <taxon>Nyssaceae</taxon>
        <taxon>Nyssa</taxon>
    </lineage>
</organism>
<evidence type="ECO:0000313" key="3">
    <source>
        <dbReference type="EMBL" id="KAA8520070.1"/>
    </source>
</evidence>
<dbReference type="PANTHER" id="PTHR45613">
    <property type="entry name" value="PENTATRICOPEPTIDE REPEAT-CONTAINING PROTEIN"/>
    <property type="match status" value="1"/>
</dbReference>
<reference evidence="3 4" key="1">
    <citation type="submission" date="2019-09" db="EMBL/GenBank/DDBJ databases">
        <title>A chromosome-level genome assembly of the Chinese tupelo Nyssa sinensis.</title>
        <authorList>
            <person name="Yang X."/>
            <person name="Kang M."/>
            <person name="Yang Y."/>
            <person name="Xiong H."/>
            <person name="Wang M."/>
            <person name="Zhang Z."/>
            <person name="Wang Z."/>
            <person name="Wu H."/>
            <person name="Ma T."/>
            <person name="Liu J."/>
            <person name="Xi Z."/>
        </authorList>
    </citation>
    <scope>NUCLEOTIDE SEQUENCE [LARGE SCALE GENOMIC DNA]</scope>
    <source>
        <strain evidence="3">J267</strain>
        <tissue evidence="3">Leaf</tissue>
    </source>
</reference>
<dbReference type="NCBIfam" id="TIGR00756">
    <property type="entry name" value="PPR"/>
    <property type="match status" value="7"/>
</dbReference>
<feature type="repeat" description="PPR" evidence="2">
    <location>
        <begin position="391"/>
        <end position="425"/>
    </location>
</feature>
<evidence type="ECO:0000256" key="1">
    <source>
        <dbReference type="ARBA" id="ARBA00022737"/>
    </source>
</evidence>
<keyword evidence="1" id="KW-0677">Repeat</keyword>
<dbReference type="InterPro" id="IPR002885">
    <property type="entry name" value="PPR_rpt"/>
</dbReference>
<sequence>MFFVLFSSKRCHLLVRGFHVGKHFSNPSTEDIVFKAICVNLRQRKWKLVDQMSSSLTDSIVSRVIREFRTSPELALEFFKWVGEYKSFSHSLESYCTVIHVLVNSRRYVDALSLMKNLMQTKGYSPLEVLETLVDSYEMCLSSPAVFDSLVRACTQIGATEGAFDVIKKLRMEGFGVSIHAWNNFLNHLLNFGEVGRFWMVYKEMVSLGYFENLHAFNLVIYAFCKECKLLEAISQFYRMSKGGIIANVVTFNMLIDGACKMGDIDLALKILRKMRVMTGDFVTPNSVTYNCLINGYCKLGRLSIAEEVQNEMVKIGIEPNLRTYATLIDGYSRNGSLEEAFRLCDDMVGRGLVPNTVVYNSIIHWLYLERDMAGASLLLSDMIKKHVCPDSFTYSILMKGLCRNGYINEALTYHKWILEKNLIEDDFSHNILINYLCKSKNIAGAKQLLGSMFIRGFIPDLSHIWYSN</sequence>
<dbReference type="Pfam" id="PF01535">
    <property type="entry name" value="PPR"/>
    <property type="match status" value="2"/>
</dbReference>
<dbReference type="EMBL" id="CM018049">
    <property type="protein sequence ID" value="KAA8520070.1"/>
    <property type="molecule type" value="Genomic_DNA"/>
</dbReference>
<feature type="repeat" description="PPR" evidence="2">
    <location>
        <begin position="248"/>
        <end position="278"/>
    </location>
</feature>
<dbReference type="Pfam" id="PF12854">
    <property type="entry name" value="PPR_1"/>
    <property type="match status" value="1"/>
</dbReference>
<feature type="repeat" description="PPR" evidence="2">
    <location>
        <begin position="321"/>
        <end position="355"/>
    </location>
</feature>
<dbReference type="AlphaFoldDB" id="A0A5J4ZNC0"/>
<evidence type="ECO:0008006" key="5">
    <source>
        <dbReference type="Google" id="ProtNLM"/>
    </source>
</evidence>
<dbReference type="PANTHER" id="PTHR45613:SF88">
    <property type="entry name" value="OS12G0152600 PROTEIN"/>
    <property type="match status" value="1"/>
</dbReference>
<feature type="repeat" description="PPR" evidence="2">
    <location>
        <begin position="213"/>
        <end position="247"/>
    </location>
</feature>
<keyword evidence="4" id="KW-1185">Reference proteome</keyword>
<dbReference type="Gene3D" id="1.25.40.10">
    <property type="entry name" value="Tetratricopeptide repeat domain"/>
    <property type="match status" value="4"/>
</dbReference>
<protein>
    <recommendedName>
        <fullName evidence="5">Pentacotripeptide-repeat region of PRORP domain-containing protein</fullName>
    </recommendedName>
</protein>
<feature type="repeat" description="PPR" evidence="2">
    <location>
        <begin position="286"/>
        <end position="320"/>
    </location>
</feature>
<feature type="repeat" description="PPR" evidence="2">
    <location>
        <begin position="91"/>
        <end position="126"/>
    </location>
</feature>
<feature type="repeat" description="PPR" evidence="2">
    <location>
        <begin position="426"/>
        <end position="460"/>
    </location>
</feature>
<evidence type="ECO:0000313" key="4">
    <source>
        <dbReference type="Proteomes" id="UP000325577"/>
    </source>
</evidence>
<evidence type="ECO:0000256" key="2">
    <source>
        <dbReference type="PROSITE-ProRule" id="PRU00708"/>
    </source>
</evidence>
<accession>A0A5J4ZNC0</accession>
<name>A0A5J4ZNC0_9ASTE</name>
<proteinExistence type="predicted"/>
<dbReference type="Pfam" id="PF13041">
    <property type="entry name" value="PPR_2"/>
    <property type="match status" value="2"/>
</dbReference>
<gene>
    <name evidence="3" type="ORF">F0562_014326</name>
</gene>